<keyword evidence="15" id="KW-1185">Reference proteome</keyword>
<dbReference type="EMBL" id="UXSR01000023">
    <property type="protein sequence ID" value="VDD74290.1"/>
    <property type="molecule type" value="Genomic_DNA"/>
</dbReference>
<evidence type="ECO:0000259" key="13">
    <source>
        <dbReference type="Pfam" id="PF21343"/>
    </source>
</evidence>
<evidence type="ECO:0000256" key="3">
    <source>
        <dbReference type="ARBA" id="ARBA00009347"/>
    </source>
</evidence>
<dbReference type="Gene3D" id="2.40.110.10">
    <property type="entry name" value="Butyryl-CoA Dehydrogenase, subunit A, domain 2"/>
    <property type="match status" value="1"/>
</dbReference>
<dbReference type="GO" id="GO:0003995">
    <property type="term" value="F:acyl-CoA dehydrogenase activity"/>
    <property type="evidence" value="ECO:0007669"/>
    <property type="project" value="TreeGrafter"/>
</dbReference>
<keyword evidence="7 9" id="KW-0560">Oxidoreductase</keyword>
<comment type="similarity">
    <text evidence="3 9">Belongs to the acyl-CoA dehydrogenase family.</text>
</comment>
<dbReference type="InterPro" id="IPR049448">
    <property type="entry name" value="ACAD9/ACADV-like_C"/>
</dbReference>
<gene>
    <name evidence="14" type="ORF">MCOS_LOCUS293</name>
</gene>
<dbReference type="InterPro" id="IPR037069">
    <property type="entry name" value="AcylCoA_DH/ox_N_sf"/>
</dbReference>
<keyword evidence="6" id="KW-0809">Transit peptide</keyword>
<evidence type="ECO:0008006" key="16">
    <source>
        <dbReference type="Google" id="ProtNLM"/>
    </source>
</evidence>
<dbReference type="Pfam" id="PF00441">
    <property type="entry name" value="Acyl-CoA_dh_1"/>
    <property type="match status" value="1"/>
</dbReference>
<dbReference type="InterPro" id="IPR036250">
    <property type="entry name" value="AcylCo_DH-like_C"/>
</dbReference>
<evidence type="ECO:0000313" key="14">
    <source>
        <dbReference type="EMBL" id="VDD74290.1"/>
    </source>
</evidence>
<name>A0A0R3U1N7_MESCO</name>
<dbReference type="Pfam" id="PF02771">
    <property type="entry name" value="Acyl-CoA_dh_N"/>
    <property type="match status" value="1"/>
</dbReference>
<evidence type="ECO:0000256" key="7">
    <source>
        <dbReference type="ARBA" id="ARBA00023002"/>
    </source>
</evidence>
<dbReference type="PANTHER" id="PTHR43884">
    <property type="entry name" value="ACYL-COA DEHYDROGENASE"/>
    <property type="match status" value="1"/>
</dbReference>
<evidence type="ECO:0000313" key="15">
    <source>
        <dbReference type="Proteomes" id="UP000267029"/>
    </source>
</evidence>
<dbReference type="InterPro" id="IPR006091">
    <property type="entry name" value="Acyl-CoA_Oxase/DH_mid-dom"/>
</dbReference>
<dbReference type="InterPro" id="IPR009075">
    <property type="entry name" value="AcylCo_DH/oxidase_C"/>
</dbReference>
<comment type="cofactor">
    <cofactor evidence="1 9">
        <name>FAD</name>
        <dbReference type="ChEBI" id="CHEBI:57692"/>
    </cofactor>
</comment>
<protein>
    <recommendedName>
        <fullName evidence="16">Acyl-CoA dehydrogenase family member 9</fullName>
    </recommendedName>
</protein>
<dbReference type="FunFam" id="1.10.540.10:FF:000001">
    <property type="entry name" value="Very long-chain-specific acyl-CoA dehydrogenase, mitochondrial"/>
    <property type="match status" value="1"/>
</dbReference>
<dbReference type="AlphaFoldDB" id="A0A0R3U1N7"/>
<evidence type="ECO:0000256" key="2">
    <source>
        <dbReference type="ARBA" id="ARBA00004173"/>
    </source>
</evidence>
<keyword evidence="5 9" id="KW-0274">FAD</keyword>
<feature type="domain" description="ACAD9/ACADV-like C-terminal" evidence="13">
    <location>
        <begin position="541"/>
        <end position="652"/>
    </location>
</feature>
<dbReference type="GO" id="GO:0005739">
    <property type="term" value="C:mitochondrion"/>
    <property type="evidence" value="ECO:0007669"/>
    <property type="project" value="UniProtKB-SubCell"/>
</dbReference>
<evidence type="ECO:0000256" key="9">
    <source>
        <dbReference type="RuleBase" id="RU362125"/>
    </source>
</evidence>
<accession>A0A0R3U1N7</accession>
<evidence type="ECO:0000256" key="5">
    <source>
        <dbReference type="ARBA" id="ARBA00022827"/>
    </source>
</evidence>
<evidence type="ECO:0000256" key="4">
    <source>
        <dbReference type="ARBA" id="ARBA00022630"/>
    </source>
</evidence>
<dbReference type="InterPro" id="IPR009100">
    <property type="entry name" value="AcylCoA_DH/oxidase_NM_dom_sf"/>
</dbReference>
<keyword evidence="8" id="KW-0496">Mitochondrion</keyword>
<reference evidence="14 15" key="1">
    <citation type="submission" date="2018-10" db="EMBL/GenBank/DDBJ databases">
        <authorList>
            <consortium name="Pathogen Informatics"/>
        </authorList>
    </citation>
    <scope>NUCLEOTIDE SEQUENCE [LARGE SCALE GENOMIC DNA]</scope>
</reference>
<dbReference type="STRING" id="53468.A0A0R3U1N7"/>
<dbReference type="GO" id="GO:0006631">
    <property type="term" value="P:fatty acid metabolic process"/>
    <property type="evidence" value="ECO:0007669"/>
    <property type="project" value="UniProtKB-ARBA"/>
</dbReference>
<dbReference type="Gene3D" id="1.20.140.10">
    <property type="entry name" value="Butyryl-CoA Dehydrogenase, subunit A, domain 3"/>
    <property type="match status" value="2"/>
</dbReference>
<sequence length="663" mass="73284">MIRRVVPSVQMSLNHWRFLSTSKRPALDQTDEERLISPSLKKFFNRTSIAMEMPNMTRKYAESNASLIPSYFLGKLQLELLEYPELATREEVTKIHSLFGIVEDFAISVDSKSIDRSGVIPPQLMASCKEMGLFGQRVDPKFGGLGMTALESTVVAEALAYDASLFATLTCHEALGVKGLQMVGTDAQKEKYLPALASGEKMGAFCLAEVNSGTDVSSLLTRASLSADGKFYILNGRKAWVANGSRADLFTVFARTSIQNDKGESEEKVTAFLVERGLVGVQVEPPVEKLGLRGLDLVNVTFNNVRVPVENVLGEPGCGAELSAQIAGGERYLVGGLCAGICHNVIDALTEHCAMRQQFGRPLSQFGMVQRHLALAAANLYALESMTYLVAGLLTAQPKRDLRIESAAVKVFATETTLSLLNDCATLAGALGFTDQLPLERYLRDSWVLGSFMGVNDLLRLYIAASSLSIAGREMCEFVDKLRRPYQNKLYILRETFLKDVRLAMMRRRWRTPAVGATPMPVTERGVRASLLVRDHLHHNLRPLGDRLSRVVVHTHELARQALILNANNVNEDQFSLRLFSDLAIGLFAITAVLSRASRAKSIGIRYHNNELELAELFTVDMLDRLETMVANYKTKDNLCKRIASVILKENGYASASPLTRVW</sequence>
<evidence type="ECO:0000256" key="6">
    <source>
        <dbReference type="ARBA" id="ARBA00022946"/>
    </source>
</evidence>
<dbReference type="SUPFAM" id="SSF47203">
    <property type="entry name" value="Acyl-CoA dehydrogenase C-terminal domain-like"/>
    <property type="match status" value="1"/>
</dbReference>
<dbReference type="InterPro" id="IPR046373">
    <property type="entry name" value="Acyl-CoA_Oxase/DH_mid-dom_sf"/>
</dbReference>
<evidence type="ECO:0000259" key="12">
    <source>
        <dbReference type="Pfam" id="PF02771"/>
    </source>
</evidence>
<evidence type="ECO:0000256" key="1">
    <source>
        <dbReference type="ARBA" id="ARBA00001974"/>
    </source>
</evidence>
<evidence type="ECO:0000256" key="8">
    <source>
        <dbReference type="ARBA" id="ARBA00023128"/>
    </source>
</evidence>
<dbReference type="InterPro" id="IPR013786">
    <property type="entry name" value="AcylCoA_DH/ox_N"/>
</dbReference>
<dbReference type="SUPFAM" id="SSF56645">
    <property type="entry name" value="Acyl-CoA dehydrogenase NM domain-like"/>
    <property type="match status" value="1"/>
</dbReference>
<comment type="subcellular location">
    <subcellularLocation>
        <location evidence="2">Mitochondrion</location>
    </subcellularLocation>
</comment>
<keyword evidence="4 9" id="KW-0285">Flavoprotein</keyword>
<feature type="domain" description="Acyl-CoA dehydrogenase/oxidase C-terminal" evidence="10">
    <location>
        <begin position="325"/>
        <end position="466"/>
    </location>
</feature>
<organism evidence="14 15">
    <name type="scientific">Mesocestoides corti</name>
    <name type="common">Flatworm</name>
    <dbReference type="NCBI Taxonomy" id="53468"/>
    <lineage>
        <taxon>Eukaryota</taxon>
        <taxon>Metazoa</taxon>
        <taxon>Spiralia</taxon>
        <taxon>Lophotrochozoa</taxon>
        <taxon>Platyhelminthes</taxon>
        <taxon>Cestoda</taxon>
        <taxon>Eucestoda</taxon>
        <taxon>Cyclophyllidea</taxon>
        <taxon>Mesocestoididae</taxon>
        <taxon>Mesocestoides</taxon>
    </lineage>
</organism>
<dbReference type="GO" id="GO:0050660">
    <property type="term" value="F:flavin adenine dinucleotide binding"/>
    <property type="evidence" value="ECO:0007669"/>
    <property type="project" value="InterPro"/>
</dbReference>
<dbReference type="FunFam" id="2.40.110.10:FF:000006">
    <property type="entry name" value="very long-chain specific acyl-CoA dehydrogenase, mitochondrial"/>
    <property type="match status" value="1"/>
</dbReference>
<dbReference type="Pfam" id="PF02770">
    <property type="entry name" value="Acyl-CoA_dh_M"/>
    <property type="match status" value="1"/>
</dbReference>
<proteinExistence type="inferred from homology"/>
<feature type="domain" description="Acyl-CoA oxidase/dehydrogenase middle" evidence="11">
    <location>
        <begin position="204"/>
        <end position="305"/>
    </location>
</feature>
<evidence type="ECO:0000259" key="11">
    <source>
        <dbReference type="Pfam" id="PF02770"/>
    </source>
</evidence>
<feature type="domain" description="Acyl-CoA dehydrogenase/oxidase N-terminal" evidence="12">
    <location>
        <begin position="112"/>
        <end position="200"/>
    </location>
</feature>
<dbReference type="OrthoDB" id="2588832at2759"/>
<evidence type="ECO:0000259" key="10">
    <source>
        <dbReference type="Pfam" id="PF00441"/>
    </source>
</evidence>
<dbReference type="Pfam" id="PF21343">
    <property type="entry name" value="ACAD9-ACADV_C"/>
    <property type="match status" value="1"/>
</dbReference>
<dbReference type="Gene3D" id="1.10.540.10">
    <property type="entry name" value="Acyl-CoA dehydrogenase/oxidase, N-terminal domain"/>
    <property type="match status" value="1"/>
</dbReference>
<dbReference type="PANTHER" id="PTHR43884:SF9">
    <property type="entry name" value="COMPLEX I ASSEMBLY FACTOR ACAD9, MITOCHONDRIAL"/>
    <property type="match status" value="1"/>
</dbReference>
<dbReference type="Proteomes" id="UP000267029">
    <property type="component" value="Unassembled WGS sequence"/>
</dbReference>